<dbReference type="Gene3D" id="1.10.260.40">
    <property type="entry name" value="lambda repressor-like DNA-binding domains"/>
    <property type="match status" value="1"/>
</dbReference>
<evidence type="ECO:0000313" key="6">
    <source>
        <dbReference type="Proteomes" id="UP001596989"/>
    </source>
</evidence>
<dbReference type="SUPFAM" id="SSF53822">
    <property type="entry name" value="Periplasmic binding protein-like I"/>
    <property type="match status" value="1"/>
</dbReference>
<accession>A0ABW3HKN7</accession>
<sequence length="341" mass="37253">MSMKEIARQAGVSQGTASLVLNGKGNQYRIAAATQERVFEAARQLNYQPNISAKRLRSQGESVAPIIALFWTMDTRWELMGRFLKGVQSAVSLLETEHEILIQPYVSSRLSEVKSLLTQTRFNGAIIANPTEEDEAYLEASDIPVPIVLIQRDSGKYSTVNVDNDEAGRTVASLLADRGHREAGLLVPNVSSKAVLLRRYGFLEECAARGLQVAEDHTVLEDFSEEGGYRGVKRMAEGGSLPGALFCLSDQMAVGALSALHELGIAVPEEMEIVGHDDFETAKYSIPPLTTIHLPVEQMASSSVQLLVDLMSRKASPPVSVQFQHRLVIRQSCGSAQGKWS</sequence>
<dbReference type="EMBL" id="JBHTJZ010000004">
    <property type="protein sequence ID" value="MFD0958043.1"/>
    <property type="molecule type" value="Genomic_DNA"/>
</dbReference>
<organism evidence="5 6">
    <name type="scientific">Paenibacillus chungangensis</name>
    <dbReference type="NCBI Taxonomy" id="696535"/>
    <lineage>
        <taxon>Bacteria</taxon>
        <taxon>Bacillati</taxon>
        <taxon>Bacillota</taxon>
        <taxon>Bacilli</taxon>
        <taxon>Bacillales</taxon>
        <taxon>Paenibacillaceae</taxon>
        <taxon>Paenibacillus</taxon>
    </lineage>
</organism>
<keyword evidence="1" id="KW-0805">Transcription regulation</keyword>
<evidence type="ECO:0000313" key="5">
    <source>
        <dbReference type="EMBL" id="MFD0958043.1"/>
    </source>
</evidence>
<dbReference type="SUPFAM" id="SSF47413">
    <property type="entry name" value="lambda repressor-like DNA-binding domains"/>
    <property type="match status" value="1"/>
</dbReference>
<dbReference type="InterPro" id="IPR028082">
    <property type="entry name" value="Peripla_BP_I"/>
</dbReference>
<dbReference type="GO" id="GO:0003677">
    <property type="term" value="F:DNA binding"/>
    <property type="evidence" value="ECO:0007669"/>
    <property type="project" value="UniProtKB-KW"/>
</dbReference>
<proteinExistence type="predicted"/>
<dbReference type="Pfam" id="PF00356">
    <property type="entry name" value="LacI"/>
    <property type="match status" value="1"/>
</dbReference>
<dbReference type="SMART" id="SM00354">
    <property type="entry name" value="HTH_LACI"/>
    <property type="match status" value="1"/>
</dbReference>
<dbReference type="InterPro" id="IPR000843">
    <property type="entry name" value="HTH_LacI"/>
</dbReference>
<reference evidence="6" key="1">
    <citation type="journal article" date="2019" name="Int. J. Syst. Evol. Microbiol.">
        <title>The Global Catalogue of Microorganisms (GCM) 10K type strain sequencing project: providing services to taxonomists for standard genome sequencing and annotation.</title>
        <authorList>
            <consortium name="The Broad Institute Genomics Platform"/>
            <consortium name="The Broad Institute Genome Sequencing Center for Infectious Disease"/>
            <person name="Wu L."/>
            <person name="Ma J."/>
        </authorList>
    </citation>
    <scope>NUCLEOTIDE SEQUENCE [LARGE SCALE GENOMIC DNA]</scope>
    <source>
        <strain evidence="6">CCUG 59129</strain>
    </source>
</reference>
<evidence type="ECO:0000256" key="3">
    <source>
        <dbReference type="ARBA" id="ARBA00023163"/>
    </source>
</evidence>
<name>A0ABW3HKN7_9BACL</name>
<dbReference type="InterPro" id="IPR046335">
    <property type="entry name" value="LacI/GalR-like_sensor"/>
</dbReference>
<evidence type="ECO:0000256" key="1">
    <source>
        <dbReference type="ARBA" id="ARBA00023015"/>
    </source>
</evidence>
<dbReference type="Gene3D" id="3.40.50.2300">
    <property type="match status" value="2"/>
</dbReference>
<dbReference type="PROSITE" id="PS00356">
    <property type="entry name" value="HTH_LACI_1"/>
    <property type="match status" value="1"/>
</dbReference>
<dbReference type="CDD" id="cd01392">
    <property type="entry name" value="HTH_LacI"/>
    <property type="match status" value="1"/>
</dbReference>
<protein>
    <submittedName>
        <fullName evidence="5">LacI family DNA-binding transcriptional regulator</fullName>
    </submittedName>
</protein>
<comment type="caution">
    <text evidence="5">The sequence shown here is derived from an EMBL/GenBank/DDBJ whole genome shotgun (WGS) entry which is preliminary data.</text>
</comment>
<evidence type="ECO:0000259" key="4">
    <source>
        <dbReference type="PROSITE" id="PS50932"/>
    </source>
</evidence>
<keyword evidence="6" id="KW-1185">Reference proteome</keyword>
<keyword evidence="2 5" id="KW-0238">DNA-binding</keyword>
<gene>
    <name evidence="5" type="ORF">ACFQ2I_01430</name>
</gene>
<dbReference type="Pfam" id="PF13377">
    <property type="entry name" value="Peripla_BP_3"/>
    <property type="match status" value="1"/>
</dbReference>
<dbReference type="PROSITE" id="PS50932">
    <property type="entry name" value="HTH_LACI_2"/>
    <property type="match status" value="1"/>
</dbReference>
<keyword evidence="3" id="KW-0804">Transcription</keyword>
<dbReference type="PANTHER" id="PTHR30146">
    <property type="entry name" value="LACI-RELATED TRANSCRIPTIONAL REPRESSOR"/>
    <property type="match status" value="1"/>
</dbReference>
<evidence type="ECO:0000256" key="2">
    <source>
        <dbReference type="ARBA" id="ARBA00023125"/>
    </source>
</evidence>
<feature type="domain" description="HTH lacI-type" evidence="4">
    <location>
        <begin position="1"/>
        <end position="58"/>
    </location>
</feature>
<dbReference type="Proteomes" id="UP001596989">
    <property type="component" value="Unassembled WGS sequence"/>
</dbReference>
<dbReference type="RefSeq" id="WP_377561669.1">
    <property type="nucleotide sequence ID" value="NZ_JBHTJZ010000004.1"/>
</dbReference>
<dbReference type="InterPro" id="IPR010982">
    <property type="entry name" value="Lambda_DNA-bd_dom_sf"/>
</dbReference>
<dbReference type="PANTHER" id="PTHR30146:SF109">
    <property type="entry name" value="HTH-TYPE TRANSCRIPTIONAL REGULATOR GALS"/>
    <property type="match status" value="1"/>
</dbReference>